<dbReference type="EMBL" id="SSTD01006800">
    <property type="protein sequence ID" value="TYK19740.1"/>
    <property type="molecule type" value="Genomic_DNA"/>
</dbReference>
<dbReference type="AlphaFoldDB" id="A0A5A7T1Z4"/>
<evidence type="ECO:0000313" key="4">
    <source>
        <dbReference type="Proteomes" id="UP000321393"/>
    </source>
</evidence>
<dbReference type="Proteomes" id="UP000321393">
    <property type="component" value="Unassembled WGS sequence"/>
</dbReference>
<dbReference type="OrthoDB" id="1921870at2759"/>
<evidence type="ECO:0000313" key="5">
    <source>
        <dbReference type="Proteomes" id="UP000321947"/>
    </source>
</evidence>
<sequence>MFSTTIPNSSYEVKQKLRDLGLGYETIHACTMSSFSINFEETDALFLEFRNKLNNAEGSSSVGDNSGDVNSFDSWNRSGGLILDENISRLSRALYSIKCSLLSKSSGKNCHRNFKEYNDPEQARTNLPHILVGRLEDWYFLCDHYMILTFQEQSQMNKAARQKQPYNHSSRSKSFLQQQHELTKQQGQPVDRMELFKETQS</sequence>
<protein>
    <submittedName>
        <fullName evidence="2">CACTA en-spm transposon protein</fullName>
    </submittedName>
</protein>
<evidence type="ECO:0000313" key="3">
    <source>
        <dbReference type="EMBL" id="TYK19740.1"/>
    </source>
</evidence>
<dbReference type="EMBL" id="SSTE01019715">
    <property type="protein sequence ID" value="KAA0036196.1"/>
    <property type="molecule type" value="Genomic_DNA"/>
</dbReference>
<dbReference type="InterPro" id="IPR004252">
    <property type="entry name" value="Probable_transposase_24"/>
</dbReference>
<comment type="caution">
    <text evidence="2">The sequence shown here is derived from an EMBL/GenBank/DDBJ whole genome shotgun (WGS) entry which is preliminary data.</text>
</comment>
<evidence type="ECO:0000313" key="2">
    <source>
        <dbReference type="EMBL" id="KAA0036196.1"/>
    </source>
</evidence>
<feature type="compositionally biased region" description="Polar residues" evidence="1">
    <location>
        <begin position="164"/>
        <end position="188"/>
    </location>
</feature>
<reference evidence="4 5" key="1">
    <citation type="submission" date="2019-08" db="EMBL/GenBank/DDBJ databases">
        <title>Draft genome sequences of two oriental melons (Cucumis melo L. var makuwa).</title>
        <authorList>
            <person name="Kwon S.-Y."/>
        </authorList>
    </citation>
    <scope>NUCLEOTIDE SEQUENCE [LARGE SCALE GENOMIC DNA]</scope>
    <source>
        <strain evidence="5">cv. Chang Bougi</strain>
        <strain evidence="4">cv. SW 3</strain>
        <tissue evidence="2">Leaf</tissue>
    </source>
</reference>
<name>A0A5A7T1Z4_CUCMM</name>
<feature type="region of interest" description="Disordered" evidence="1">
    <location>
        <begin position="159"/>
        <end position="201"/>
    </location>
</feature>
<dbReference type="Proteomes" id="UP000321947">
    <property type="component" value="Unassembled WGS sequence"/>
</dbReference>
<feature type="compositionally biased region" description="Basic and acidic residues" evidence="1">
    <location>
        <begin position="191"/>
        <end position="201"/>
    </location>
</feature>
<organism evidence="2 4">
    <name type="scientific">Cucumis melo var. makuwa</name>
    <name type="common">Oriental melon</name>
    <dbReference type="NCBI Taxonomy" id="1194695"/>
    <lineage>
        <taxon>Eukaryota</taxon>
        <taxon>Viridiplantae</taxon>
        <taxon>Streptophyta</taxon>
        <taxon>Embryophyta</taxon>
        <taxon>Tracheophyta</taxon>
        <taxon>Spermatophyta</taxon>
        <taxon>Magnoliopsida</taxon>
        <taxon>eudicotyledons</taxon>
        <taxon>Gunneridae</taxon>
        <taxon>Pentapetalae</taxon>
        <taxon>rosids</taxon>
        <taxon>fabids</taxon>
        <taxon>Cucurbitales</taxon>
        <taxon>Cucurbitaceae</taxon>
        <taxon>Benincaseae</taxon>
        <taxon>Cucumis</taxon>
    </lineage>
</organism>
<accession>A0A5A7T1Z4</accession>
<gene>
    <name evidence="3" type="ORF">E5676_scaffold214G00520</name>
    <name evidence="2" type="ORF">E6C27_scaffold69G00710</name>
</gene>
<dbReference type="Pfam" id="PF03004">
    <property type="entry name" value="Transposase_24"/>
    <property type="match status" value="1"/>
</dbReference>
<evidence type="ECO:0000256" key="1">
    <source>
        <dbReference type="SAM" id="MobiDB-lite"/>
    </source>
</evidence>
<proteinExistence type="predicted"/>